<keyword evidence="3" id="KW-1185">Reference proteome</keyword>
<evidence type="ECO:0000313" key="3">
    <source>
        <dbReference type="Proteomes" id="UP000017819"/>
    </source>
</evidence>
<dbReference type="Proteomes" id="UP000017819">
    <property type="component" value="Unassembled WGS sequence"/>
</dbReference>
<sequence length="229" mass="25178">MLKRIGRSRRVQHAAGAAIAAYLSLVFRTSRFEVDPPDGYERVDAAWPPIIAIWHGQHFLLASIRRPHQEFRVLISRHRDGEINAVAAERLGVTAIRGSGDTRRRTNTKGGATGFRTLLKTLDQGIGVALTADVPKVSRKAGLGIVTLAQKSGRPIVPVAIATSRRKVLNTWDRTSLDRPFSRGIIAFGEHILVPADADDDALEAARLRVEESLNEATERAERSVGVRR</sequence>
<dbReference type="EMBL" id="AWXZ01000029">
    <property type="protein sequence ID" value="ESR24955.1"/>
    <property type="molecule type" value="Genomic_DNA"/>
</dbReference>
<dbReference type="Pfam" id="PF04028">
    <property type="entry name" value="DUF374"/>
    <property type="match status" value="1"/>
</dbReference>
<dbReference type="STRING" id="631454.N177_2278"/>
<dbReference type="AlphaFoldDB" id="V4RP48"/>
<dbReference type="SUPFAM" id="SSF69593">
    <property type="entry name" value="Glycerol-3-phosphate (1)-acyltransferase"/>
    <property type="match status" value="1"/>
</dbReference>
<dbReference type="RefSeq" id="WP_023432408.1">
    <property type="nucleotide sequence ID" value="NZ_AWXZ01000029.1"/>
</dbReference>
<dbReference type="OrthoDB" id="9789797at2"/>
<dbReference type="PATRIC" id="fig|631454.5.peg.2247"/>
<feature type="domain" description="DUF374" evidence="1">
    <location>
        <begin position="65"/>
        <end position="137"/>
    </location>
</feature>
<organism evidence="2 3">
    <name type="scientific">Lutibaculum baratangense AMV1</name>
    <dbReference type="NCBI Taxonomy" id="631454"/>
    <lineage>
        <taxon>Bacteria</taxon>
        <taxon>Pseudomonadati</taxon>
        <taxon>Pseudomonadota</taxon>
        <taxon>Alphaproteobacteria</taxon>
        <taxon>Hyphomicrobiales</taxon>
        <taxon>Tepidamorphaceae</taxon>
        <taxon>Lutibaculum</taxon>
    </lineage>
</organism>
<proteinExistence type="predicted"/>
<evidence type="ECO:0000259" key="1">
    <source>
        <dbReference type="Pfam" id="PF04028"/>
    </source>
</evidence>
<reference evidence="2 3" key="1">
    <citation type="journal article" date="2014" name="Genome Announc.">
        <title>Draft Genome Sequence of Lutibaculum baratangense Strain AMV1T, Isolated from a Mud Volcano in Andamans, India.</title>
        <authorList>
            <person name="Singh A."/>
            <person name="Sreenivas A."/>
            <person name="Sathyanarayana Reddy G."/>
            <person name="Pinnaka A.K."/>
            <person name="Shivaji S."/>
        </authorList>
    </citation>
    <scope>NUCLEOTIDE SEQUENCE [LARGE SCALE GENOMIC DNA]</scope>
    <source>
        <strain evidence="2 3">AMV1</strain>
    </source>
</reference>
<dbReference type="CDD" id="cd07983">
    <property type="entry name" value="LPLAT_DUF374-like"/>
    <property type="match status" value="1"/>
</dbReference>
<comment type="caution">
    <text evidence="2">The sequence shown here is derived from an EMBL/GenBank/DDBJ whole genome shotgun (WGS) entry which is preliminary data.</text>
</comment>
<protein>
    <recommendedName>
        <fullName evidence="1">DUF374 domain-containing protein</fullName>
    </recommendedName>
</protein>
<gene>
    <name evidence="2" type="ORF">N177_2278</name>
</gene>
<evidence type="ECO:0000313" key="2">
    <source>
        <dbReference type="EMBL" id="ESR24955.1"/>
    </source>
</evidence>
<accession>V4RP48</accession>
<dbReference type="eggNOG" id="COG2121">
    <property type="taxonomic scope" value="Bacteria"/>
</dbReference>
<dbReference type="InterPro" id="IPR007172">
    <property type="entry name" value="DUF374"/>
</dbReference>
<name>V4RP48_9HYPH</name>